<dbReference type="GO" id="GO:0016746">
    <property type="term" value="F:acyltransferase activity"/>
    <property type="evidence" value="ECO:0007669"/>
    <property type="project" value="UniProtKB-KW"/>
</dbReference>
<evidence type="ECO:0000256" key="6">
    <source>
        <dbReference type="ARBA" id="ARBA00023136"/>
    </source>
</evidence>
<feature type="transmembrane region" description="Helical" evidence="8">
    <location>
        <begin position="461"/>
        <end position="483"/>
    </location>
</feature>
<keyword evidence="3 7" id="KW-1003">Cell membrane</keyword>
<dbReference type="Proteomes" id="UP000260823">
    <property type="component" value="Unassembled WGS sequence"/>
</dbReference>
<evidence type="ECO:0000256" key="4">
    <source>
        <dbReference type="ARBA" id="ARBA00022692"/>
    </source>
</evidence>
<dbReference type="PIRSF" id="PIRSF500217">
    <property type="entry name" value="AlgI"/>
    <property type="match status" value="1"/>
</dbReference>
<reference evidence="9 10" key="1">
    <citation type="submission" date="2018-08" db="EMBL/GenBank/DDBJ databases">
        <title>Mucilaginibacter terrae sp. nov., isolated from manganese diggings.</title>
        <authorList>
            <person name="Huang Y."/>
            <person name="Zhou Z."/>
        </authorList>
    </citation>
    <scope>NUCLEOTIDE SEQUENCE [LARGE SCALE GENOMIC DNA]</scope>
    <source>
        <strain evidence="9 10">ZH6</strain>
    </source>
</reference>
<dbReference type="RefSeq" id="WP_117381736.1">
    <property type="nucleotide sequence ID" value="NZ_QWDE01000001.1"/>
</dbReference>
<keyword evidence="4 8" id="KW-0812">Transmembrane</keyword>
<feature type="transmembrane region" description="Helical" evidence="8">
    <location>
        <begin position="371"/>
        <end position="388"/>
    </location>
</feature>
<organism evidence="9 10">
    <name type="scientific">Mucilaginibacter terrenus</name>
    <dbReference type="NCBI Taxonomy" id="2482727"/>
    <lineage>
        <taxon>Bacteria</taxon>
        <taxon>Pseudomonadati</taxon>
        <taxon>Bacteroidota</taxon>
        <taxon>Sphingobacteriia</taxon>
        <taxon>Sphingobacteriales</taxon>
        <taxon>Sphingobacteriaceae</taxon>
        <taxon>Mucilaginibacter</taxon>
    </lineage>
</organism>
<evidence type="ECO:0000256" key="8">
    <source>
        <dbReference type="SAM" id="Phobius"/>
    </source>
</evidence>
<proteinExistence type="inferred from homology"/>
<comment type="subcellular location">
    <subcellularLocation>
        <location evidence="1">Cell membrane</location>
        <topology evidence="1">Multi-pass membrane protein</topology>
    </subcellularLocation>
</comment>
<dbReference type="PANTHER" id="PTHR13285">
    <property type="entry name" value="ACYLTRANSFERASE"/>
    <property type="match status" value="1"/>
</dbReference>
<feature type="transmembrane region" description="Helical" evidence="8">
    <location>
        <begin position="316"/>
        <end position="343"/>
    </location>
</feature>
<evidence type="ECO:0000313" key="9">
    <source>
        <dbReference type="EMBL" id="RFZ84834.1"/>
    </source>
</evidence>
<feature type="transmembrane region" description="Helical" evidence="8">
    <location>
        <begin position="78"/>
        <end position="99"/>
    </location>
</feature>
<gene>
    <name evidence="9" type="ORF">DYU05_04295</name>
</gene>
<feature type="transmembrane region" description="Helical" evidence="8">
    <location>
        <begin position="393"/>
        <end position="410"/>
    </location>
</feature>
<evidence type="ECO:0000256" key="1">
    <source>
        <dbReference type="ARBA" id="ARBA00004651"/>
    </source>
</evidence>
<name>A0A3E2NUZ5_9SPHI</name>
<dbReference type="OrthoDB" id="9805788at2"/>
<comment type="similarity">
    <text evidence="2 7">Belongs to the membrane-bound acyltransferase family.</text>
</comment>
<dbReference type="InterPro" id="IPR028362">
    <property type="entry name" value="AlgI"/>
</dbReference>
<feature type="transmembrane region" description="Helical" evidence="8">
    <location>
        <begin position="6"/>
        <end position="22"/>
    </location>
</feature>
<dbReference type="PIRSF" id="PIRSF016636">
    <property type="entry name" value="AlgI_DltB"/>
    <property type="match status" value="1"/>
</dbReference>
<dbReference type="PANTHER" id="PTHR13285:SF18">
    <property type="entry name" value="PROTEIN-CYSTEINE N-PALMITOYLTRANSFERASE RASP"/>
    <property type="match status" value="1"/>
</dbReference>
<evidence type="ECO:0000256" key="2">
    <source>
        <dbReference type="ARBA" id="ARBA00010323"/>
    </source>
</evidence>
<keyword evidence="7" id="KW-0012">Acyltransferase</keyword>
<dbReference type="GO" id="GO:0005886">
    <property type="term" value="C:plasma membrane"/>
    <property type="evidence" value="ECO:0007669"/>
    <property type="project" value="UniProtKB-SubCell"/>
</dbReference>
<keyword evidence="10" id="KW-1185">Reference proteome</keyword>
<dbReference type="Pfam" id="PF03062">
    <property type="entry name" value="MBOAT"/>
    <property type="match status" value="1"/>
</dbReference>
<evidence type="ECO:0000256" key="7">
    <source>
        <dbReference type="PIRNR" id="PIRNR016636"/>
    </source>
</evidence>
<feature type="transmembrane region" description="Helical" evidence="8">
    <location>
        <begin position="34"/>
        <end position="58"/>
    </location>
</feature>
<evidence type="ECO:0000313" key="10">
    <source>
        <dbReference type="Proteomes" id="UP000260823"/>
    </source>
</evidence>
<keyword evidence="6 7" id="KW-0472">Membrane</keyword>
<evidence type="ECO:0000256" key="5">
    <source>
        <dbReference type="ARBA" id="ARBA00022989"/>
    </source>
</evidence>
<dbReference type="InterPro" id="IPR004299">
    <property type="entry name" value="MBOAT_fam"/>
</dbReference>
<accession>A0A3E2NUZ5</accession>
<protein>
    <submittedName>
        <fullName evidence="9">MBOAT family protein</fullName>
    </submittedName>
</protein>
<dbReference type="EMBL" id="QWDE01000001">
    <property type="protein sequence ID" value="RFZ84834.1"/>
    <property type="molecule type" value="Genomic_DNA"/>
</dbReference>
<dbReference type="InterPro" id="IPR024194">
    <property type="entry name" value="Ac/AlaTfrase_AlgI/DltB"/>
</dbReference>
<feature type="transmembrane region" description="Helical" evidence="8">
    <location>
        <begin position="416"/>
        <end position="440"/>
    </location>
</feature>
<dbReference type="GO" id="GO:0042121">
    <property type="term" value="P:alginic acid biosynthetic process"/>
    <property type="evidence" value="ECO:0007669"/>
    <property type="project" value="InterPro"/>
</dbReference>
<evidence type="ECO:0000256" key="3">
    <source>
        <dbReference type="ARBA" id="ARBA00022475"/>
    </source>
</evidence>
<keyword evidence="5 8" id="KW-1133">Transmembrane helix</keyword>
<dbReference type="InterPro" id="IPR051085">
    <property type="entry name" value="MB_O-acyltransferase"/>
</dbReference>
<feature type="transmembrane region" description="Helical" evidence="8">
    <location>
        <begin position="111"/>
        <end position="133"/>
    </location>
</feature>
<dbReference type="AlphaFoldDB" id="A0A3E2NUZ5"/>
<comment type="caution">
    <text evidence="9">The sequence shown here is derived from an EMBL/GenBank/DDBJ whole genome shotgun (WGS) entry which is preliminary data.</text>
</comment>
<sequence length="486" mass="56190">MLFNSLSFAIFLPIVFILYWFVTNKSLKLQNLLLLASSYFFYACWDYRFLFLLAFSTFLDFYTGQRIYAAENKASKKFWLWLSVGINVGLLGVFKYYNFFAGSFIDLLSEFGVKTTFSALNILLPVGISFYTFHGLSYVFDISNGKTKPCYQFVDYAVFVSFFPLLVAGPIERATHLLPQIQKERSFSYAQAVNGMRQILWGYFKKVAIADNCAEYVTMIFNNYQHYPGSVVLMGAVLFTIEVYCDFSGYSDIALGVARLFGIELLRNFAFPFFSRSIAEFWRRWHISLSSWFKDYVYIPLGGSKVSAWKRVRNTFIIFLLSGIWHGASWTYVIWGALSALFIMPSILMKSNRTYTDIVAKGKLFPTFDELWRMALTFALTVLSLAIFRSSDIVNAFYFIGRIFSSSILVKPTGEMFMGGSVHILFLLAVVTLFMMMEWLGRENKFAIETTGDRKPRPVRWAFYLVIVMLTFYMTGVPQQFVYFQF</sequence>
<keyword evidence="7" id="KW-0808">Transferase</keyword>